<gene>
    <name evidence="1" type="ORF">Ctob_008987</name>
</gene>
<reference evidence="2" key="1">
    <citation type="journal article" date="2015" name="PLoS Genet.">
        <title>Genome Sequence and Transcriptome Analyses of Chrysochromulina tobin: Metabolic Tools for Enhanced Algal Fitness in the Prominent Order Prymnesiales (Haptophyceae).</title>
        <authorList>
            <person name="Hovde B.T."/>
            <person name="Deodato C.R."/>
            <person name="Hunsperger H.M."/>
            <person name="Ryken S.A."/>
            <person name="Yost W."/>
            <person name="Jha R.K."/>
            <person name="Patterson J."/>
            <person name="Monnat R.J. Jr."/>
            <person name="Barlow S.B."/>
            <person name="Starkenburg S.R."/>
            <person name="Cattolico R.A."/>
        </authorList>
    </citation>
    <scope>NUCLEOTIDE SEQUENCE</scope>
    <source>
        <strain evidence="2">CCMP291</strain>
    </source>
</reference>
<sequence length="657" mass="70976">MALEAIDPLGTPFAATKQCAAYPRESEGAHWPGWSDLTHLYTTQFVLPAEAKEATTSLRLRSSAGDFSAFYQDESLHSKGGLLVVPYPPKASPRGAPVHLTLVPDSARDGAQGDGTKIQALWISFRAANAVYDCSQYDHCCTIVDDIPAAGIASGTCDLQPPRWQCYEPSGAPWRLGQPVGAVTFLGPLAGSSMADGGSVLIHLEDGADVSTPISNTYVEHPVRDDAGCAAVCAAIQASPTLDLYGRSGGSCAGSCQSTCRTEPCSQPQCVGCYQLVDASACVLSGRPRIRSAPGFGPIVVNGFGRVNGRRMMERMQMSGQPVWNAPSASVLNGYGGSWQRWRTLEDAEQHTRWRIMSGLVELSSRAQPEATGRRYAVDVSELTVGWGPKRGDGTVRLQFVRVPLGGENSIEANNQPARLYDVKTPGTWVDAADGPRITADRSYLGYLYLHTADDNIKVDSSFSLLEHLTLVQGNIGSAIELGTYGIGIRRNTLTSTLVQGVYVHRVTQSGGMDDNLGSLLGSRTCPWGLTIEDVSIRNVFVPRGVGNRIESIVRVGTYGQPTARFQSLTNLDRWYFCSNDWWLDDQVILGPNAHKPAAIFRNVSFSGWNVQVTPRTVSSLYGFHRGAPTVFENVTFDTVQGTCCVKRVNLERIAMG</sequence>
<name>A0A0M0KB10_9EUKA</name>
<dbReference type="InterPro" id="IPR012334">
    <property type="entry name" value="Pectin_lyas_fold"/>
</dbReference>
<evidence type="ECO:0000313" key="2">
    <source>
        <dbReference type="Proteomes" id="UP000037460"/>
    </source>
</evidence>
<comment type="caution">
    <text evidence="1">The sequence shown here is derived from an EMBL/GenBank/DDBJ whole genome shotgun (WGS) entry which is preliminary data.</text>
</comment>
<keyword evidence="2" id="KW-1185">Reference proteome</keyword>
<dbReference type="AlphaFoldDB" id="A0A0M0KB10"/>
<protein>
    <submittedName>
        <fullName evidence="1">Uncharacterized protein</fullName>
    </submittedName>
</protein>
<accession>A0A0M0KB10</accession>
<dbReference type="EMBL" id="JWZX01000693">
    <property type="protein sequence ID" value="KOO35959.1"/>
    <property type="molecule type" value="Genomic_DNA"/>
</dbReference>
<dbReference type="Gene3D" id="2.160.20.10">
    <property type="entry name" value="Single-stranded right-handed beta-helix, Pectin lyase-like"/>
    <property type="match status" value="1"/>
</dbReference>
<dbReference type="Proteomes" id="UP000037460">
    <property type="component" value="Unassembled WGS sequence"/>
</dbReference>
<organism evidence="1 2">
    <name type="scientific">Chrysochromulina tobinii</name>
    <dbReference type="NCBI Taxonomy" id="1460289"/>
    <lineage>
        <taxon>Eukaryota</taxon>
        <taxon>Haptista</taxon>
        <taxon>Haptophyta</taxon>
        <taxon>Prymnesiophyceae</taxon>
        <taxon>Prymnesiales</taxon>
        <taxon>Chrysochromulinaceae</taxon>
        <taxon>Chrysochromulina</taxon>
    </lineage>
</organism>
<evidence type="ECO:0000313" key="1">
    <source>
        <dbReference type="EMBL" id="KOO35959.1"/>
    </source>
</evidence>
<dbReference type="SUPFAM" id="SSF51126">
    <property type="entry name" value="Pectin lyase-like"/>
    <property type="match status" value="1"/>
</dbReference>
<proteinExistence type="predicted"/>
<dbReference type="InterPro" id="IPR011050">
    <property type="entry name" value="Pectin_lyase_fold/virulence"/>
</dbReference>